<dbReference type="AlphaFoldDB" id="A0A437MTU7"/>
<proteinExistence type="predicted"/>
<comment type="caution">
    <text evidence="3">The sequence shown here is derived from an EMBL/GenBank/DDBJ whole genome shotgun (WGS) entry which is preliminary data.</text>
</comment>
<dbReference type="SUPFAM" id="SSF55797">
    <property type="entry name" value="PR-1-like"/>
    <property type="match status" value="1"/>
</dbReference>
<dbReference type="CDD" id="cd05379">
    <property type="entry name" value="CAP_bacterial"/>
    <property type="match status" value="1"/>
</dbReference>
<reference evidence="3 4" key="1">
    <citation type="submission" date="2019-01" db="EMBL/GenBank/DDBJ databases">
        <authorList>
            <person name="Chen W.-M."/>
        </authorList>
    </citation>
    <scope>NUCLEOTIDE SEQUENCE [LARGE SCALE GENOMIC DNA]</scope>
    <source>
        <strain evidence="3 4">YBJ-36</strain>
    </source>
</reference>
<accession>A0A437MTU7</accession>
<feature type="chain" id="PRO_5019019972" evidence="1">
    <location>
        <begin position="26"/>
        <end position="186"/>
    </location>
</feature>
<dbReference type="PANTHER" id="PTHR31157:SF1">
    <property type="entry name" value="SCP DOMAIN-CONTAINING PROTEIN"/>
    <property type="match status" value="1"/>
</dbReference>
<dbReference type="Pfam" id="PF00188">
    <property type="entry name" value="CAP"/>
    <property type="match status" value="1"/>
</dbReference>
<evidence type="ECO:0000259" key="2">
    <source>
        <dbReference type="Pfam" id="PF00188"/>
    </source>
</evidence>
<dbReference type="InterPro" id="IPR035940">
    <property type="entry name" value="CAP_sf"/>
</dbReference>
<organism evidence="3 4">
    <name type="scientific">Mucilaginibacter limnophilus</name>
    <dbReference type="NCBI Taxonomy" id="1932778"/>
    <lineage>
        <taxon>Bacteria</taxon>
        <taxon>Pseudomonadati</taxon>
        <taxon>Bacteroidota</taxon>
        <taxon>Sphingobacteriia</taxon>
        <taxon>Sphingobacteriales</taxon>
        <taxon>Sphingobacteriaceae</taxon>
        <taxon>Mucilaginibacter</taxon>
    </lineage>
</organism>
<evidence type="ECO:0000256" key="1">
    <source>
        <dbReference type="SAM" id="SignalP"/>
    </source>
</evidence>
<gene>
    <name evidence="3" type="ORF">EOD41_10665</name>
</gene>
<keyword evidence="4" id="KW-1185">Reference proteome</keyword>
<dbReference type="EMBL" id="SACK01000003">
    <property type="protein sequence ID" value="RVU01069.1"/>
    <property type="molecule type" value="Genomic_DNA"/>
</dbReference>
<evidence type="ECO:0000313" key="4">
    <source>
        <dbReference type="Proteomes" id="UP000282759"/>
    </source>
</evidence>
<evidence type="ECO:0000313" key="3">
    <source>
        <dbReference type="EMBL" id="RVU01069.1"/>
    </source>
</evidence>
<feature type="domain" description="SCP" evidence="2">
    <location>
        <begin position="37"/>
        <end position="160"/>
    </location>
</feature>
<dbReference type="PANTHER" id="PTHR31157">
    <property type="entry name" value="SCP DOMAIN-CONTAINING PROTEIN"/>
    <property type="match status" value="1"/>
</dbReference>
<sequence length="186" mass="21597">MMRMIWKSTCMLTLVFCLSSMSASKGDSIDFRNEFLTRINKIRQQGCKCGTQQMPPAPPLVWNELLEKAAQGHAEDMYRKHYFSHQSKDGRKIQDRITTAGYTFKGFRSFVIGENIAYGQQSIEEVQNGWFKSEGHCRNLMNPEFKEIGVAWHNKYWVQDFGGRETFTPEQQLMIKKGARIIQKRG</sequence>
<keyword evidence="1" id="KW-0732">Signal</keyword>
<dbReference type="Proteomes" id="UP000282759">
    <property type="component" value="Unassembled WGS sequence"/>
</dbReference>
<dbReference type="Gene3D" id="3.40.33.10">
    <property type="entry name" value="CAP"/>
    <property type="match status" value="1"/>
</dbReference>
<dbReference type="OrthoDB" id="982527at2"/>
<name>A0A437MTU7_9SPHI</name>
<feature type="signal peptide" evidence="1">
    <location>
        <begin position="1"/>
        <end position="25"/>
    </location>
</feature>
<protein>
    <submittedName>
        <fullName evidence="3">CAP domain-containing protein</fullName>
    </submittedName>
</protein>
<dbReference type="InterPro" id="IPR014044">
    <property type="entry name" value="CAP_dom"/>
</dbReference>